<dbReference type="AlphaFoldDB" id="A0A2K0T2Z8"/>
<comment type="similarity">
    <text evidence="1">Belongs to the NmrA-type oxidoreductase family. Isoflavone reductase subfamily.</text>
</comment>
<keyword evidence="2" id="KW-0521">NADP</keyword>
<evidence type="ECO:0000256" key="3">
    <source>
        <dbReference type="ARBA" id="ARBA00023002"/>
    </source>
</evidence>
<sequence length="326" mass="36289">MVHVAVAGGTGHVGQAIVQGLVDSQEHQVYVFTRKPTSVFDHLPAVNIIVNSYDDQDEIQSILDKHKIEVVLSTISPASTAAFDAQVRLIRACANSETVKRFAPSEYLIDLEREEEYQPFMPMLTFQRNIVKELRSHPNLEWTLFHNGYFMDYFGQPWAPTTMPSEVPFVDIEACQATIPGSGDDLAVWTHTTDVAKFVSRAISMKPGTWKEHSWIIGDKASLHEILQAAEKARGTKFRVAYDSVEKLKGGEVTPIPGNKAHAALYSTPEFDAYPLVLAMFAGIGTAIVSGHVDVPESESLNAEFPDIKTTKVVEFIEKYWTSRHP</sequence>
<evidence type="ECO:0000313" key="5">
    <source>
        <dbReference type="EMBL" id="PNP39875.1"/>
    </source>
</evidence>
<name>A0A2K0T2Z8_9HYPO</name>
<dbReference type="PANTHER" id="PTHR47706">
    <property type="entry name" value="NMRA-LIKE FAMILY PROTEIN"/>
    <property type="match status" value="1"/>
</dbReference>
<evidence type="ECO:0000259" key="4">
    <source>
        <dbReference type="Pfam" id="PF05368"/>
    </source>
</evidence>
<keyword evidence="3" id="KW-0560">Oxidoreductase</keyword>
<dbReference type="Gene3D" id="3.40.50.720">
    <property type="entry name" value="NAD(P)-binding Rossmann-like Domain"/>
    <property type="match status" value="1"/>
</dbReference>
<organism evidence="5 6">
    <name type="scientific">Trichoderma gamsii</name>
    <dbReference type="NCBI Taxonomy" id="398673"/>
    <lineage>
        <taxon>Eukaryota</taxon>
        <taxon>Fungi</taxon>
        <taxon>Dikarya</taxon>
        <taxon>Ascomycota</taxon>
        <taxon>Pezizomycotina</taxon>
        <taxon>Sordariomycetes</taxon>
        <taxon>Hypocreomycetidae</taxon>
        <taxon>Hypocreales</taxon>
        <taxon>Hypocreaceae</taxon>
        <taxon>Trichoderma</taxon>
    </lineage>
</organism>
<dbReference type="EMBL" id="MTYH01000074">
    <property type="protein sequence ID" value="PNP39875.1"/>
    <property type="molecule type" value="Genomic_DNA"/>
</dbReference>
<proteinExistence type="inferred from homology"/>
<accession>A0A2K0T2Z8</accession>
<dbReference type="SUPFAM" id="SSF51735">
    <property type="entry name" value="NAD(P)-binding Rossmann-fold domains"/>
    <property type="match status" value="1"/>
</dbReference>
<dbReference type="GO" id="GO:0016491">
    <property type="term" value="F:oxidoreductase activity"/>
    <property type="evidence" value="ECO:0007669"/>
    <property type="project" value="UniProtKB-KW"/>
</dbReference>
<comment type="caution">
    <text evidence="5">The sequence shown here is derived from an EMBL/GenBank/DDBJ whole genome shotgun (WGS) entry which is preliminary data.</text>
</comment>
<feature type="domain" description="NmrA-like" evidence="4">
    <location>
        <begin position="4"/>
        <end position="248"/>
    </location>
</feature>
<evidence type="ECO:0000313" key="6">
    <source>
        <dbReference type="Proteomes" id="UP000236546"/>
    </source>
</evidence>
<reference evidence="5 6" key="1">
    <citation type="submission" date="2017-02" db="EMBL/GenBank/DDBJ databases">
        <title>Genomes of Trichoderma spp. with biocontrol activity.</title>
        <authorList>
            <person name="Gardiner D."/>
            <person name="Kazan K."/>
            <person name="Vos C."/>
            <person name="Harvey P."/>
        </authorList>
    </citation>
    <scope>NUCLEOTIDE SEQUENCE [LARGE SCALE GENOMIC DNA]</scope>
    <source>
        <strain evidence="5 6">A5MH</strain>
    </source>
</reference>
<dbReference type="Gene3D" id="3.90.25.10">
    <property type="entry name" value="UDP-galactose 4-epimerase, domain 1"/>
    <property type="match status" value="1"/>
</dbReference>
<dbReference type="PANTHER" id="PTHR47706:SF4">
    <property type="entry name" value="NMRA-LIKE DOMAIN-CONTAINING PROTEIN"/>
    <property type="match status" value="1"/>
</dbReference>
<dbReference type="InterPro" id="IPR051609">
    <property type="entry name" value="NmrA/Isoflavone_reductase-like"/>
</dbReference>
<dbReference type="InterPro" id="IPR008030">
    <property type="entry name" value="NmrA-like"/>
</dbReference>
<evidence type="ECO:0000256" key="1">
    <source>
        <dbReference type="ARBA" id="ARBA00005725"/>
    </source>
</evidence>
<dbReference type="Pfam" id="PF05368">
    <property type="entry name" value="NmrA"/>
    <property type="match status" value="1"/>
</dbReference>
<dbReference type="Proteomes" id="UP000236546">
    <property type="component" value="Unassembled WGS sequence"/>
</dbReference>
<dbReference type="InterPro" id="IPR036291">
    <property type="entry name" value="NAD(P)-bd_dom_sf"/>
</dbReference>
<dbReference type="OrthoDB" id="419598at2759"/>
<gene>
    <name evidence="5" type="ORF">TGAMA5MH_08140</name>
</gene>
<evidence type="ECO:0000256" key="2">
    <source>
        <dbReference type="ARBA" id="ARBA00022857"/>
    </source>
</evidence>
<protein>
    <recommendedName>
        <fullName evidence="4">NmrA-like domain-containing protein</fullName>
    </recommendedName>
</protein>